<name>A0ABQ9ZI87_9CRUS</name>
<protein>
    <submittedName>
        <fullName evidence="1">Uncharacterized protein</fullName>
    </submittedName>
</protein>
<evidence type="ECO:0000313" key="1">
    <source>
        <dbReference type="EMBL" id="KAK4012643.1"/>
    </source>
</evidence>
<proteinExistence type="predicted"/>
<organism evidence="1 2">
    <name type="scientific">Daphnia magna</name>
    <dbReference type="NCBI Taxonomy" id="35525"/>
    <lineage>
        <taxon>Eukaryota</taxon>
        <taxon>Metazoa</taxon>
        <taxon>Ecdysozoa</taxon>
        <taxon>Arthropoda</taxon>
        <taxon>Crustacea</taxon>
        <taxon>Branchiopoda</taxon>
        <taxon>Diplostraca</taxon>
        <taxon>Cladocera</taxon>
        <taxon>Anomopoda</taxon>
        <taxon>Daphniidae</taxon>
        <taxon>Daphnia</taxon>
    </lineage>
</organism>
<dbReference type="EMBL" id="JAOYFB010000004">
    <property type="protein sequence ID" value="KAK4012643.1"/>
    <property type="molecule type" value="Genomic_DNA"/>
</dbReference>
<evidence type="ECO:0000313" key="2">
    <source>
        <dbReference type="Proteomes" id="UP001234178"/>
    </source>
</evidence>
<keyword evidence="2" id="KW-1185">Reference proteome</keyword>
<gene>
    <name evidence="1" type="ORF">OUZ56_024881</name>
</gene>
<sequence length="96" mass="11606">MMQILLKRNPASSERFPVWQRDPNLSTEYKQKHWKITAVTSWLTGALQKPKKFDDTDGCEYLLLREVFEEKKLGETWKAEIHMERVRQWLQLDEKK</sequence>
<reference evidence="1 2" key="1">
    <citation type="journal article" date="2023" name="Nucleic Acids Res.">
        <title>The hologenome of Daphnia magna reveals possible DNA methylation and microbiome-mediated evolution of the host genome.</title>
        <authorList>
            <person name="Chaturvedi A."/>
            <person name="Li X."/>
            <person name="Dhandapani V."/>
            <person name="Marshall H."/>
            <person name="Kissane S."/>
            <person name="Cuenca-Cambronero M."/>
            <person name="Asole G."/>
            <person name="Calvet F."/>
            <person name="Ruiz-Romero M."/>
            <person name="Marangio P."/>
            <person name="Guigo R."/>
            <person name="Rago D."/>
            <person name="Mirbahai L."/>
            <person name="Eastwood N."/>
            <person name="Colbourne J.K."/>
            <person name="Zhou J."/>
            <person name="Mallon E."/>
            <person name="Orsini L."/>
        </authorList>
    </citation>
    <scope>NUCLEOTIDE SEQUENCE [LARGE SCALE GENOMIC DNA]</scope>
    <source>
        <strain evidence="1">LRV0_1</strain>
    </source>
</reference>
<comment type="caution">
    <text evidence="1">The sequence shown here is derived from an EMBL/GenBank/DDBJ whole genome shotgun (WGS) entry which is preliminary data.</text>
</comment>
<dbReference type="Proteomes" id="UP001234178">
    <property type="component" value="Unassembled WGS sequence"/>
</dbReference>
<accession>A0ABQ9ZI87</accession>